<gene>
    <name evidence="3" type="ORF">QO192_11495</name>
</gene>
<dbReference type="InterPro" id="IPR032269">
    <property type="entry name" value="DUF4833"/>
</dbReference>
<keyword evidence="4" id="KW-1185">Reference proteome</keyword>
<name>A0ABV4KE15_9FLAO</name>
<reference evidence="3 4" key="1">
    <citation type="submission" date="2023-05" db="EMBL/GenBank/DDBJ databases">
        <title>Adaptations of aquatic viruses from atmosphere-close ecosystems of the Central Arctic Ocean.</title>
        <authorList>
            <person name="Rahlff J."/>
            <person name="Holmfeldt K."/>
        </authorList>
    </citation>
    <scope>NUCLEOTIDE SEQUENCE [LARGE SCALE GENOMIC DNA]</scope>
    <source>
        <strain evidence="3 4">Arc14</strain>
    </source>
</reference>
<feature type="chain" id="PRO_5047223230" evidence="1">
    <location>
        <begin position="29"/>
        <end position="184"/>
    </location>
</feature>
<evidence type="ECO:0000313" key="3">
    <source>
        <dbReference type="EMBL" id="MEZ7515903.1"/>
    </source>
</evidence>
<evidence type="ECO:0000256" key="1">
    <source>
        <dbReference type="SAM" id="SignalP"/>
    </source>
</evidence>
<proteinExistence type="predicted"/>
<dbReference type="Proteomes" id="UP001568894">
    <property type="component" value="Unassembled WGS sequence"/>
</dbReference>
<dbReference type="RefSeq" id="WP_371570688.1">
    <property type="nucleotide sequence ID" value="NZ_JASMRN010000008.1"/>
</dbReference>
<feature type="domain" description="DUF4833" evidence="2">
    <location>
        <begin position="43"/>
        <end position="180"/>
    </location>
</feature>
<keyword evidence="1" id="KW-0732">Signal</keyword>
<comment type="caution">
    <text evidence="3">The sequence shown here is derived from an EMBL/GenBank/DDBJ whole genome shotgun (WGS) entry which is preliminary data.</text>
</comment>
<dbReference type="EMBL" id="JASMRN010000008">
    <property type="protein sequence ID" value="MEZ7515903.1"/>
    <property type="molecule type" value="Genomic_DNA"/>
</dbReference>
<evidence type="ECO:0000259" key="2">
    <source>
        <dbReference type="Pfam" id="PF16117"/>
    </source>
</evidence>
<sequence>MSYFEIPTLLKTLLTGFCFLLFSASCFAQEGYPEPEKTTNRLFYIQHSKNHNTYVYDANISNGALNATEPVTEYEIVYTEEGQKRPLSGLQKRMAYGMTLEESNGALYKLSLAASDKLYFYLIDNQKHGPRIFITVNEKKMYLDKIYIKLERGFFGFKTKAAFALLYGKDFKTGEQIVEKMIMD</sequence>
<evidence type="ECO:0000313" key="4">
    <source>
        <dbReference type="Proteomes" id="UP001568894"/>
    </source>
</evidence>
<organism evidence="3 4">
    <name type="scientific">Flavobacterium frigidarium</name>
    <dbReference type="NCBI Taxonomy" id="99286"/>
    <lineage>
        <taxon>Bacteria</taxon>
        <taxon>Pseudomonadati</taxon>
        <taxon>Bacteroidota</taxon>
        <taxon>Flavobacteriia</taxon>
        <taxon>Flavobacteriales</taxon>
        <taxon>Flavobacteriaceae</taxon>
        <taxon>Flavobacterium</taxon>
    </lineage>
</organism>
<feature type="signal peptide" evidence="1">
    <location>
        <begin position="1"/>
        <end position="28"/>
    </location>
</feature>
<protein>
    <submittedName>
        <fullName evidence="3">DUF4833 domain-containing protein</fullName>
    </submittedName>
</protein>
<dbReference type="Pfam" id="PF16117">
    <property type="entry name" value="DUF4833"/>
    <property type="match status" value="1"/>
</dbReference>
<accession>A0ABV4KE15</accession>